<gene>
    <name evidence="2" type="ORF">Plil01_000576500</name>
</gene>
<protein>
    <submittedName>
        <fullName evidence="2">Unnamed protein product</fullName>
    </submittedName>
</protein>
<feature type="region of interest" description="Disordered" evidence="1">
    <location>
        <begin position="510"/>
        <end position="541"/>
    </location>
</feature>
<sequence length="754" mass="83065">MCLWADFLAWGSITHEGGAMLDSSSDSFRGGVPSRSMKAAGCSPARLSSCASALGLSVLSDPSDGEETSDLVRERLLLHWVNSLPITKCLLVEELRDLRFGDVLLEIVELLQHDSVAGQSSVRDAARDDGAFDSNAIEGRLRRVIQFVARECRSQDGRAMYIVNDQKCQSRVMAGESDVICAVLTVLRRLSVDRAHEHKNDKAGLHRRREQERLIKLELSLHQASPTKILPKEDRKPKQRDNHVHQTSLYTRQNWRLSAAKLSKGARTASIKKTKEKRQTKISTMEAKTKISISKSSVLVEMKESSQQPSIFHDNNGLRVFGMLDPTVKYQSQSENSTDNDCSEDEKAKRFCSWTERVLNVDMPLSQVFVKREGEWKLNSPRKIQKVFASGILLCRIAAAIVQRYGDLLNQSFPGAKKLNIKTLAAVANPRTPAEMQNRLSLAVTVFKVCGLSPEAGEALQHPGKPCTPKSLWTALIELTRRVKQIVLVSVASKTQEPNELNAESLANAAGTKENVSSQIGNDKVNAKPTQTISAPGSKRREKPVVDNITVGCAPLKRSLPYITSEQMHVVNEWLVRVGFDPKKVRPTKILNSGCSVNPSTLFCSTTNPTTDCHNNAGVDIIHKGSTSTHPAPLLLDIPAVDLTRLRDFDKIDQEPPVQIKLHATFARRLAWNEDSPGDDDDDDLFPVPKVPFSSPVYTDFDPVVPEASSSIVVNHDADILPVPPDRSDDSVPQIDCAASSIRPPSIAIAELSG</sequence>
<dbReference type="Proteomes" id="UP001165083">
    <property type="component" value="Unassembled WGS sequence"/>
</dbReference>
<evidence type="ECO:0000313" key="3">
    <source>
        <dbReference type="Proteomes" id="UP001165083"/>
    </source>
</evidence>
<keyword evidence="3" id="KW-1185">Reference proteome</keyword>
<accession>A0A9W6WSY5</accession>
<comment type="caution">
    <text evidence="2">The sequence shown here is derived from an EMBL/GenBank/DDBJ whole genome shotgun (WGS) entry which is preliminary data.</text>
</comment>
<organism evidence="2 3">
    <name type="scientific">Phytophthora lilii</name>
    <dbReference type="NCBI Taxonomy" id="2077276"/>
    <lineage>
        <taxon>Eukaryota</taxon>
        <taxon>Sar</taxon>
        <taxon>Stramenopiles</taxon>
        <taxon>Oomycota</taxon>
        <taxon>Peronosporomycetes</taxon>
        <taxon>Peronosporales</taxon>
        <taxon>Peronosporaceae</taxon>
        <taxon>Phytophthora</taxon>
    </lineage>
</organism>
<dbReference type="AlphaFoldDB" id="A0A9W6WSY5"/>
<evidence type="ECO:0000313" key="2">
    <source>
        <dbReference type="EMBL" id="GMF16281.1"/>
    </source>
</evidence>
<reference evidence="2" key="1">
    <citation type="submission" date="2023-04" db="EMBL/GenBank/DDBJ databases">
        <title>Phytophthora lilii NBRC 32176.</title>
        <authorList>
            <person name="Ichikawa N."/>
            <person name="Sato H."/>
            <person name="Tonouchi N."/>
        </authorList>
    </citation>
    <scope>NUCLEOTIDE SEQUENCE</scope>
    <source>
        <strain evidence="2">NBRC 32176</strain>
    </source>
</reference>
<name>A0A9W6WSY5_9STRA</name>
<dbReference type="OrthoDB" id="122837at2759"/>
<proteinExistence type="predicted"/>
<evidence type="ECO:0000256" key="1">
    <source>
        <dbReference type="SAM" id="MobiDB-lite"/>
    </source>
</evidence>
<dbReference type="EMBL" id="BSXW01000248">
    <property type="protein sequence ID" value="GMF16281.1"/>
    <property type="molecule type" value="Genomic_DNA"/>
</dbReference>